<dbReference type="Pfam" id="PF06159">
    <property type="entry name" value="TRAPPC13_N"/>
    <property type="match status" value="1"/>
</dbReference>
<comment type="similarity">
    <text evidence="1">Belongs to the TRAPPC13 family.</text>
</comment>
<reference evidence="3" key="1">
    <citation type="submission" date="2025-08" db="UniProtKB">
        <authorList>
            <consortium name="RefSeq"/>
        </authorList>
    </citation>
    <scope>IDENTIFICATION</scope>
    <source>
        <strain evidence="3">Airmid</strain>
    </source>
</reference>
<gene>
    <name evidence="3" type="primary">LOC113793529</name>
</gene>
<protein>
    <submittedName>
        <fullName evidence="3">Trafficking protein particle complex subunit 13-like</fullName>
    </submittedName>
</protein>
<dbReference type="OrthoDB" id="10250284at2759"/>
<dbReference type="Proteomes" id="UP000515146">
    <property type="component" value="Unplaced"/>
</dbReference>
<name>A0A6P6Y289_DERPT</name>
<accession>A0A6P6Y289</accession>
<dbReference type="InParanoid" id="A0A6P6Y289"/>
<evidence type="ECO:0000313" key="3">
    <source>
        <dbReference type="RefSeq" id="XP_027199380.1"/>
    </source>
</evidence>
<dbReference type="KEGG" id="dpte:113793529"/>
<proteinExistence type="inferred from homology"/>
<keyword evidence="2" id="KW-1185">Reference proteome</keyword>
<dbReference type="GO" id="GO:1990072">
    <property type="term" value="C:TRAPPIII protein complex"/>
    <property type="evidence" value="ECO:0007669"/>
    <property type="project" value="TreeGrafter"/>
</dbReference>
<dbReference type="AlphaFoldDB" id="A0A6P6Y289"/>
<dbReference type="InterPro" id="IPR055427">
    <property type="entry name" value="TRAPPC13_N"/>
</dbReference>
<dbReference type="RefSeq" id="XP_027199380.1">
    <property type="nucleotide sequence ID" value="XM_027343579.1"/>
</dbReference>
<dbReference type="InterPro" id="IPR055429">
    <property type="entry name" value="TRAPPC13_M"/>
</dbReference>
<dbReference type="PANTHER" id="PTHR13134">
    <property type="entry name" value="TRAFFICKING PROTEIN PARTICLE COMPLEX SUBUNIT 13"/>
    <property type="match status" value="1"/>
</dbReference>
<dbReference type="Pfam" id="PF23643">
    <property type="entry name" value="TRAPPC13_C"/>
    <property type="match status" value="1"/>
</dbReference>
<organism evidence="2 3">
    <name type="scientific">Dermatophagoides pteronyssinus</name>
    <name type="common">European house dust mite</name>
    <dbReference type="NCBI Taxonomy" id="6956"/>
    <lineage>
        <taxon>Eukaryota</taxon>
        <taxon>Metazoa</taxon>
        <taxon>Ecdysozoa</taxon>
        <taxon>Arthropoda</taxon>
        <taxon>Chelicerata</taxon>
        <taxon>Arachnida</taxon>
        <taxon>Acari</taxon>
        <taxon>Acariformes</taxon>
        <taxon>Sarcoptiformes</taxon>
        <taxon>Astigmata</taxon>
        <taxon>Psoroptidia</taxon>
        <taxon>Analgoidea</taxon>
        <taxon>Pyroglyphidae</taxon>
        <taxon>Dermatophagoidinae</taxon>
        <taxon>Dermatophagoides</taxon>
    </lineage>
</organism>
<dbReference type="InterPro" id="IPR055428">
    <property type="entry name" value="TRAPPC13_C"/>
</dbReference>
<sequence length="391" mass="45504">MEIKPENLLSVRVGRVVSRKTDVSSFITADEYNHYFSNPTIDNLILPDQYKNDWIIVPNQYKTIYLGEIFSFFINCTNDSIQELMTNVSVRIDMQINNRAIVLKELNIEKLDAKASLDEILSYEIKEPHIHVLICTLSFDLPDHERQSCRKFFQFQISKPIDVKTKFYYTECDEIYLEAMFQNSTNLPIQLKSVQFDSVNFDVTSLNFNIEHKDQWIFGEINRLNPSESRQYLFVLTPKKDIRFNPSILKSINTIGKLDIIWYSGIGEKGHIQTSQLERNATVDNIKVYIEDIPTQTKLKEIFKIKFRIINFSSKTVEPLVNFVNDENQNILWLGLSSKNLGELKQSQSIEVQMNLYPVKIGLFSIPVIKITDLITQKFIEFKDLASVDII</sequence>
<dbReference type="OMA" id="YLCVHNG"/>
<dbReference type="FunCoup" id="A0A6P6Y289">
    <property type="interactions" value="844"/>
</dbReference>
<dbReference type="InterPro" id="IPR010378">
    <property type="entry name" value="TRAPPC13"/>
</dbReference>
<dbReference type="Pfam" id="PF23647">
    <property type="entry name" value="TRAPPC13_M"/>
    <property type="match status" value="1"/>
</dbReference>
<dbReference type="GeneID" id="113793529"/>
<evidence type="ECO:0000256" key="1">
    <source>
        <dbReference type="ARBA" id="ARBA00010785"/>
    </source>
</evidence>
<dbReference type="PANTHER" id="PTHR13134:SF3">
    <property type="entry name" value="TRAFFICKING PROTEIN PARTICLE COMPLEX SUBUNIT 13"/>
    <property type="match status" value="1"/>
</dbReference>
<evidence type="ECO:0000313" key="2">
    <source>
        <dbReference type="Proteomes" id="UP000515146"/>
    </source>
</evidence>